<dbReference type="AlphaFoldDB" id="A0A9D9ICX7"/>
<proteinExistence type="predicted"/>
<reference evidence="1" key="1">
    <citation type="submission" date="2020-10" db="EMBL/GenBank/DDBJ databases">
        <authorList>
            <person name="Gilroy R."/>
        </authorList>
    </citation>
    <scope>NUCLEOTIDE SEQUENCE</scope>
    <source>
        <strain evidence="1">B2-22910</strain>
    </source>
</reference>
<sequence>MNITVMTRSGRCYCRPDTTWEREDKDLFSPDSISSYLYTPVLFARISKAGKCVGGKFAERYYDSVGYGILLYAGDLFDGSPMAYAASSCTDHTSVLPFPMYNRVTLLEDNLFVLKRNGEEIYRTSCGRCGMIEESICRASALTSLRIGDMIATELEDPAPLVSKDIPAHLAKAGEATWKAEIEGTFCGNSLFCFNIIF</sequence>
<dbReference type="EMBL" id="JADIMB010000005">
    <property type="protein sequence ID" value="MBO8470303.1"/>
    <property type="molecule type" value="Genomic_DNA"/>
</dbReference>
<dbReference type="Proteomes" id="UP000823603">
    <property type="component" value="Unassembled WGS sequence"/>
</dbReference>
<accession>A0A9D9ICX7</accession>
<comment type="caution">
    <text evidence="1">The sequence shown here is derived from an EMBL/GenBank/DDBJ whole genome shotgun (WGS) entry which is preliminary data.</text>
</comment>
<gene>
    <name evidence="1" type="ORF">IAB82_00725</name>
</gene>
<protein>
    <submittedName>
        <fullName evidence="1">Uncharacterized protein</fullName>
    </submittedName>
</protein>
<evidence type="ECO:0000313" key="1">
    <source>
        <dbReference type="EMBL" id="MBO8470303.1"/>
    </source>
</evidence>
<name>A0A9D9ICX7_9BACT</name>
<organism evidence="1 2">
    <name type="scientific">Candidatus Cryptobacteroides faecavium</name>
    <dbReference type="NCBI Taxonomy" id="2840762"/>
    <lineage>
        <taxon>Bacteria</taxon>
        <taxon>Pseudomonadati</taxon>
        <taxon>Bacteroidota</taxon>
        <taxon>Bacteroidia</taxon>
        <taxon>Bacteroidales</taxon>
        <taxon>Candidatus Cryptobacteroides</taxon>
    </lineage>
</organism>
<evidence type="ECO:0000313" key="2">
    <source>
        <dbReference type="Proteomes" id="UP000823603"/>
    </source>
</evidence>
<reference evidence="1" key="2">
    <citation type="journal article" date="2021" name="PeerJ">
        <title>Extensive microbial diversity within the chicken gut microbiome revealed by metagenomics and culture.</title>
        <authorList>
            <person name="Gilroy R."/>
            <person name="Ravi A."/>
            <person name="Getino M."/>
            <person name="Pursley I."/>
            <person name="Horton D.L."/>
            <person name="Alikhan N.F."/>
            <person name="Baker D."/>
            <person name="Gharbi K."/>
            <person name="Hall N."/>
            <person name="Watson M."/>
            <person name="Adriaenssens E.M."/>
            <person name="Foster-Nyarko E."/>
            <person name="Jarju S."/>
            <person name="Secka A."/>
            <person name="Antonio M."/>
            <person name="Oren A."/>
            <person name="Chaudhuri R.R."/>
            <person name="La Ragione R."/>
            <person name="Hildebrand F."/>
            <person name="Pallen M.J."/>
        </authorList>
    </citation>
    <scope>NUCLEOTIDE SEQUENCE</scope>
    <source>
        <strain evidence="1">B2-22910</strain>
    </source>
</reference>